<sequence length="227" mass="26626">MRSNSLRVIVVDKDLNEIKVLESDFPEARVLICHFHVIKYLNEKRSKPEFGKISGDDASQIDAAVHKIVYAESEEKYNEAHESLKGICERCGMNGFFQYFEKNWHSSTERWVYYLRVSLPHFGNHTNNRLESFFGWLKEGASRYMYEQDSNDTSVFLIGGLFKERKLRVDDWSCDCDFAASTCLPCRHTVAYRKHHNVGGPVIPWSRIDERWTNPTKELKKVRQFAY</sequence>
<dbReference type="PROSITE" id="PS50966">
    <property type="entry name" value="ZF_SWIM"/>
    <property type="match status" value="1"/>
</dbReference>
<dbReference type="Proteomes" id="UP000053236">
    <property type="component" value="Unassembled WGS sequence"/>
</dbReference>
<reference evidence="3" key="1">
    <citation type="submission" date="2013-11" db="EMBL/GenBank/DDBJ databases">
        <title>The Genome Sequence of Phytophthora parasitica CJ02B3.</title>
        <authorList>
            <consortium name="The Broad Institute Genomics Platform"/>
            <person name="Russ C."/>
            <person name="Tyler B."/>
            <person name="Panabieres F."/>
            <person name="Shan W."/>
            <person name="Tripathy S."/>
            <person name="Grunwald N."/>
            <person name="Machado M."/>
            <person name="Johnson C.S."/>
            <person name="Arredondo F."/>
            <person name="Hong C."/>
            <person name="Coffey M."/>
            <person name="Young S.K."/>
            <person name="Zeng Q."/>
            <person name="Gargeya S."/>
            <person name="Fitzgerald M."/>
            <person name="Abouelleil A."/>
            <person name="Alvarado L."/>
            <person name="Chapman S.B."/>
            <person name="Gainer-Dewar J."/>
            <person name="Goldberg J."/>
            <person name="Griggs A."/>
            <person name="Gujja S."/>
            <person name="Hansen M."/>
            <person name="Howarth C."/>
            <person name="Imamovic A."/>
            <person name="Ireland A."/>
            <person name="Larimer J."/>
            <person name="McCowan C."/>
            <person name="Murphy C."/>
            <person name="Pearson M."/>
            <person name="Poon T.W."/>
            <person name="Priest M."/>
            <person name="Roberts A."/>
            <person name="Saif S."/>
            <person name="Shea T."/>
            <person name="Sykes S."/>
            <person name="Wortman J."/>
            <person name="Nusbaum C."/>
            <person name="Birren B."/>
        </authorList>
    </citation>
    <scope>NUCLEOTIDE SEQUENCE [LARGE SCALE GENOMIC DNA]</scope>
    <source>
        <strain evidence="3">CJ02B3</strain>
    </source>
</reference>
<protein>
    <recommendedName>
        <fullName evidence="2">SWIM-type domain-containing protein</fullName>
    </recommendedName>
</protein>
<evidence type="ECO:0000313" key="3">
    <source>
        <dbReference type="EMBL" id="ETK85914.1"/>
    </source>
</evidence>
<keyword evidence="1" id="KW-0863">Zinc-finger</keyword>
<dbReference type="GO" id="GO:0008270">
    <property type="term" value="F:zinc ion binding"/>
    <property type="evidence" value="ECO:0007669"/>
    <property type="project" value="UniProtKB-KW"/>
</dbReference>
<dbReference type="InterPro" id="IPR052579">
    <property type="entry name" value="Zinc_finger_SWIM"/>
</dbReference>
<name>W2GSU3_PHYNI</name>
<dbReference type="PANTHER" id="PTHR31569">
    <property type="entry name" value="SWIM-TYPE DOMAIN-CONTAINING PROTEIN"/>
    <property type="match status" value="1"/>
</dbReference>
<proteinExistence type="predicted"/>
<dbReference type="AlphaFoldDB" id="W2GSU3"/>
<accession>W2GSU3</accession>
<dbReference type="VEuPathDB" id="FungiDB:PPTG_11304"/>
<feature type="domain" description="SWIM-type" evidence="2">
    <location>
        <begin position="165"/>
        <end position="197"/>
    </location>
</feature>
<organism evidence="3">
    <name type="scientific">Phytophthora nicotianae</name>
    <name type="common">Potato buckeye rot agent</name>
    <name type="synonym">Phytophthora parasitica</name>
    <dbReference type="NCBI Taxonomy" id="4792"/>
    <lineage>
        <taxon>Eukaryota</taxon>
        <taxon>Sar</taxon>
        <taxon>Stramenopiles</taxon>
        <taxon>Oomycota</taxon>
        <taxon>Peronosporomycetes</taxon>
        <taxon>Peronosporales</taxon>
        <taxon>Peronosporaceae</taxon>
        <taxon>Phytophthora</taxon>
    </lineage>
</organism>
<keyword evidence="1" id="KW-0479">Metal-binding</keyword>
<dbReference type="InterPro" id="IPR007527">
    <property type="entry name" value="Znf_SWIM"/>
</dbReference>
<dbReference type="PANTHER" id="PTHR31569:SF4">
    <property type="entry name" value="SWIM-TYPE DOMAIN-CONTAINING PROTEIN"/>
    <property type="match status" value="1"/>
</dbReference>
<gene>
    <name evidence="3" type="ORF">L915_09407</name>
</gene>
<evidence type="ECO:0000256" key="1">
    <source>
        <dbReference type="PROSITE-ProRule" id="PRU00325"/>
    </source>
</evidence>
<evidence type="ECO:0000259" key="2">
    <source>
        <dbReference type="PROSITE" id="PS50966"/>
    </source>
</evidence>
<dbReference type="EMBL" id="KI686486">
    <property type="protein sequence ID" value="ETK85914.1"/>
    <property type="molecule type" value="Genomic_DNA"/>
</dbReference>
<keyword evidence="1" id="KW-0862">Zinc</keyword>